<evidence type="ECO:0000256" key="2">
    <source>
        <dbReference type="ARBA" id="ARBA00007441"/>
    </source>
</evidence>
<dbReference type="GO" id="GO:0030170">
    <property type="term" value="F:pyridoxal phosphate binding"/>
    <property type="evidence" value="ECO:0007669"/>
    <property type="project" value="InterPro"/>
</dbReference>
<keyword evidence="4" id="KW-0808">Transferase</keyword>
<evidence type="ECO:0000313" key="7">
    <source>
        <dbReference type="EMBL" id="SVA34035.1"/>
    </source>
</evidence>
<dbReference type="AlphaFoldDB" id="A0A381V0Y0"/>
<comment type="cofactor">
    <cofactor evidence="1">
        <name>pyridoxal 5'-phosphate</name>
        <dbReference type="ChEBI" id="CHEBI:597326"/>
    </cofactor>
</comment>
<dbReference type="EMBL" id="UINC01007562">
    <property type="protein sequence ID" value="SVA34035.1"/>
    <property type="molecule type" value="Genomic_DNA"/>
</dbReference>
<dbReference type="GO" id="GO:0008483">
    <property type="term" value="F:transaminase activity"/>
    <property type="evidence" value="ECO:0007669"/>
    <property type="project" value="UniProtKB-KW"/>
</dbReference>
<dbReference type="InterPro" id="IPR015421">
    <property type="entry name" value="PyrdxlP-dep_Trfase_major"/>
</dbReference>
<comment type="similarity">
    <text evidence="2">Belongs to the class-I pyridoxal-phosphate-dependent aminotransferase family.</text>
</comment>
<evidence type="ECO:0000256" key="1">
    <source>
        <dbReference type="ARBA" id="ARBA00001933"/>
    </source>
</evidence>
<evidence type="ECO:0000256" key="3">
    <source>
        <dbReference type="ARBA" id="ARBA00022576"/>
    </source>
</evidence>
<evidence type="ECO:0000256" key="5">
    <source>
        <dbReference type="ARBA" id="ARBA00022898"/>
    </source>
</evidence>
<keyword evidence="5" id="KW-0663">Pyridoxal phosphate</keyword>
<organism evidence="7">
    <name type="scientific">marine metagenome</name>
    <dbReference type="NCBI Taxonomy" id="408172"/>
    <lineage>
        <taxon>unclassified sequences</taxon>
        <taxon>metagenomes</taxon>
        <taxon>ecological metagenomes</taxon>
    </lineage>
</organism>
<keyword evidence="3" id="KW-0032">Aminotransferase</keyword>
<dbReference type="PANTHER" id="PTHR46383">
    <property type="entry name" value="ASPARTATE AMINOTRANSFERASE"/>
    <property type="match status" value="1"/>
</dbReference>
<dbReference type="InterPro" id="IPR015422">
    <property type="entry name" value="PyrdxlP-dep_Trfase_small"/>
</dbReference>
<dbReference type="InterPro" id="IPR015424">
    <property type="entry name" value="PyrdxlP-dep_Trfase"/>
</dbReference>
<name>A0A381V0Y0_9ZZZZ</name>
<proteinExistence type="inferred from homology"/>
<protein>
    <recommendedName>
        <fullName evidence="6">Aminotransferase class I/classII large domain-containing protein</fullName>
    </recommendedName>
</protein>
<reference evidence="7" key="1">
    <citation type="submission" date="2018-05" db="EMBL/GenBank/DDBJ databases">
        <authorList>
            <person name="Lanie J.A."/>
            <person name="Ng W.-L."/>
            <person name="Kazmierczak K.M."/>
            <person name="Andrzejewski T.M."/>
            <person name="Davidsen T.M."/>
            <person name="Wayne K.J."/>
            <person name="Tettelin H."/>
            <person name="Glass J.I."/>
            <person name="Rusch D."/>
            <person name="Podicherti R."/>
            <person name="Tsui H.-C.T."/>
            <person name="Winkler M.E."/>
        </authorList>
    </citation>
    <scope>NUCLEOTIDE SEQUENCE</scope>
</reference>
<dbReference type="CDD" id="cd00609">
    <property type="entry name" value="AAT_like"/>
    <property type="match status" value="1"/>
</dbReference>
<dbReference type="InterPro" id="IPR004839">
    <property type="entry name" value="Aminotransferase_I/II_large"/>
</dbReference>
<dbReference type="InterPro" id="IPR050596">
    <property type="entry name" value="AspAT/PAT-like"/>
</dbReference>
<dbReference type="Pfam" id="PF00155">
    <property type="entry name" value="Aminotran_1_2"/>
    <property type="match status" value="1"/>
</dbReference>
<dbReference type="PROSITE" id="PS00105">
    <property type="entry name" value="AA_TRANSFER_CLASS_1"/>
    <property type="match status" value="1"/>
</dbReference>
<gene>
    <name evidence="7" type="ORF">METZ01_LOCUS86889</name>
</gene>
<dbReference type="SUPFAM" id="SSF53383">
    <property type="entry name" value="PLP-dependent transferases"/>
    <property type="match status" value="1"/>
</dbReference>
<dbReference type="PANTHER" id="PTHR46383:SF1">
    <property type="entry name" value="ASPARTATE AMINOTRANSFERASE"/>
    <property type="match status" value="1"/>
</dbReference>
<evidence type="ECO:0000259" key="6">
    <source>
        <dbReference type="Pfam" id="PF00155"/>
    </source>
</evidence>
<dbReference type="GO" id="GO:0006520">
    <property type="term" value="P:amino acid metabolic process"/>
    <property type="evidence" value="ECO:0007669"/>
    <property type="project" value="InterPro"/>
</dbReference>
<dbReference type="Gene3D" id="3.40.640.10">
    <property type="entry name" value="Type I PLP-dependent aspartate aminotransferase-like (Major domain)"/>
    <property type="match status" value="1"/>
</dbReference>
<evidence type="ECO:0000256" key="4">
    <source>
        <dbReference type="ARBA" id="ARBA00022679"/>
    </source>
</evidence>
<feature type="domain" description="Aminotransferase class I/classII large" evidence="6">
    <location>
        <begin position="32"/>
        <end position="369"/>
    </location>
</feature>
<sequence length="415" mass="46489">MEKIKKRLLKTKTSSTLQINELSLDLEKKGQKVYKFGLGQSPFPVPESLVKELQKNADKKDYLNVSGLLELREAVASYHTIKNKNLYSAYDVIIGPGSKELIFQTQLIMDGDLLLPCPSWVSYEPQAQILNKKIHWLTCNAQNNWSLESEKLNKVCSEIPNVNKLLILNSPNNPSGTTHDDLKSLAQVASKHNVIIISDEIYAELDFSGEYKSISHFYPEGTIISNGLSKWCGAGGWRLGTFIFPKELDYIKNILRSIASETFTSVSTPIQYAAIKAFTENHDQYLIDSRRILSCIAEYIYTQLSEVGLRCQKPQGGFYMLCDFSEVISTSEKNLSSKLLCAKILKDIGFAMLPGSDFGIDEAKLITRIAFVDFDGKKAMALANGHSSLTKDFLNEACPNIVEGIDVLKHWIKSH</sequence>
<accession>A0A381V0Y0</accession>
<dbReference type="InterPro" id="IPR004838">
    <property type="entry name" value="NHTrfase_class1_PyrdxlP-BS"/>
</dbReference>
<dbReference type="Gene3D" id="3.90.1150.10">
    <property type="entry name" value="Aspartate Aminotransferase, domain 1"/>
    <property type="match status" value="1"/>
</dbReference>